<protein>
    <recommendedName>
        <fullName evidence="4">Flagellar hook-associated protein 1</fullName>
    </recommendedName>
</protein>
<evidence type="ECO:0000256" key="2">
    <source>
        <dbReference type="ARBA" id="ARBA00004613"/>
    </source>
</evidence>
<dbReference type="InterPro" id="IPR002371">
    <property type="entry name" value="FlgK"/>
</dbReference>
<dbReference type="Proteomes" id="UP001216510">
    <property type="component" value="Chromosome"/>
</dbReference>
<evidence type="ECO:0000259" key="7">
    <source>
        <dbReference type="Pfam" id="PF06429"/>
    </source>
</evidence>
<evidence type="ECO:0000256" key="6">
    <source>
        <dbReference type="ARBA" id="ARBA00023143"/>
    </source>
</evidence>
<keyword evidence="10" id="KW-1185">Reference proteome</keyword>
<comment type="subcellular location">
    <subcellularLocation>
        <location evidence="1">Bacterial flagellum</location>
    </subcellularLocation>
    <subcellularLocation>
        <location evidence="2">Secreted</location>
    </subcellularLocation>
</comment>
<feature type="domain" description="Flagellar hook-associated protein FlgK helical" evidence="8">
    <location>
        <begin position="90"/>
        <end position="319"/>
    </location>
</feature>
<keyword evidence="9" id="KW-0282">Flagellum</keyword>
<dbReference type="InterPro" id="IPR053927">
    <property type="entry name" value="FlgK_helical"/>
</dbReference>
<dbReference type="NCBIfam" id="TIGR02492">
    <property type="entry name" value="flgK_ends"/>
    <property type="match status" value="1"/>
</dbReference>
<evidence type="ECO:0000256" key="5">
    <source>
        <dbReference type="ARBA" id="ARBA00022525"/>
    </source>
</evidence>
<evidence type="ECO:0000256" key="3">
    <source>
        <dbReference type="ARBA" id="ARBA00009677"/>
    </source>
</evidence>
<keyword evidence="5" id="KW-0964">Secreted</keyword>
<comment type="similarity">
    <text evidence="3">Belongs to the flagella basal body rod proteins family.</text>
</comment>
<accession>A0ABY8BDQ8</accession>
<organism evidence="9 10">
    <name type="scientific">Pseudoduganella chitinolytica</name>
    <dbReference type="NCBI Taxonomy" id="34070"/>
    <lineage>
        <taxon>Bacteria</taxon>
        <taxon>Pseudomonadati</taxon>
        <taxon>Pseudomonadota</taxon>
        <taxon>Betaproteobacteria</taxon>
        <taxon>Burkholderiales</taxon>
        <taxon>Oxalobacteraceae</taxon>
        <taxon>Telluria group</taxon>
        <taxon>Pseudoduganella</taxon>
    </lineage>
</organism>
<evidence type="ECO:0000313" key="9">
    <source>
        <dbReference type="EMBL" id="WEF34040.1"/>
    </source>
</evidence>
<dbReference type="Pfam" id="PF22638">
    <property type="entry name" value="FlgK_D1"/>
    <property type="match status" value="1"/>
</dbReference>
<keyword evidence="9" id="KW-0966">Cell projection</keyword>
<evidence type="ECO:0000256" key="4">
    <source>
        <dbReference type="ARBA" id="ARBA00016244"/>
    </source>
</evidence>
<evidence type="ECO:0000259" key="8">
    <source>
        <dbReference type="Pfam" id="PF22638"/>
    </source>
</evidence>
<dbReference type="PANTHER" id="PTHR30033:SF1">
    <property type="entry name" value="FLAGELLAR HOOK-ASSOCIATED PROTEIN 1"/>
    <property type="match status" value="1"/>
</dbReference>
<dbReference type="Pfam" id="PF06429">
    <property type="entry name" value="Flg_bbr_C"/>
    <property type="match status" value="1"/>
</dbReference>
<feature type="domain" description="Flagellar basal-body/hook protein C-terminal" evidence="7">
    <location>
        <begin position="416"/>
        <end position="454"/>
    </location>
</feature>
<dbReference type="SUPFAM" id="SSF64518">
    <property type="entry name" value="Phase 1 flagellin"/>
    <property type="match status" value="1"/>
</dbReference>
<keyword evidence="6" id="KW-0975">Bacterial flagellum</keyword>
<name>A0ABY8BDQ8_9BURK</name>
<reference evidence="9 10" key="1">
    <citation type="submission" date="2023-02" db="EMBL/GenBank/DDBJ databases">
        <title>Gemone sequence of Telluria chitinolytica ACM 3522T.</title>
        <authorList>
            <person name="Frediansyah A."/>
            <person name="Miess H."/>
            <person name="Gross H."/>
        </authorList>
    </citation>
    <scope>NUCLEOTIDE SEQUENCE [LARGE SCALE GENOMIC DNA]</scope>
    <source>
        <strain evidence="9 10">ACM 3522</strain>
    </source>
</reference>
<sequence length="457" mass="47663">MTILNNALSGAVAAQASLNASSQNIANLQTKGYTRQGVLLTAVTAGYSAQGAGSGVKLSAMLRFSDSYKSQQMWRANSELGQRNQVQPYLTQLEQVMGDEQSSLSNGVDNFFKALNAVGEDPTSGPLRGQVVTAAHAMAESFNSIYAVTRNQQLSVQQQRESVLPKFNTLVANIASLNERIVTAGALGTNTSGLVDERDVAIDQLSQLASIEVLEQPDGSRTVSLKTGQPLVVGKMAGSLGINTTSGSPVMEATFARSTYAIDDARMGGQLGGLGNFERNTLLPLQTSIKEMAEQMATAVNTQLAAGTDPAGNAGTPLFALNGGGAGGILSVPAGYAATDLAFAAAGEAPGDSTNLQALVAIKQQTITLTSVGSVSIGDADTQLVGKLAVDSQQNQSLLNTALTIRRQAEDDWAATSGVNRDEEAINLVEFQNMYQANMKVLAVANQLFDSTLAMFG</sequence>
<dbReference type="EMBL" id="CP119083">
    <property type="protein sequence ID" value="WEF34040.1"/>
    <property type="molecule type" value="Genomic_DNA"/>
</dbReference>
<keyword evidence="9" id="KW-0969">Cilium</keyword>
<evidence type="ECO:0000256" key="1">
    <source>
        <dbReference type="ARBA" id="ARBA00004365"/>
    </source>
</evidence>
<dbReference type="PANTHER" id="PTHR30033">
    <property type="entry name" value="FLAGELLAR HOOK-ASSOCIATED PROTEIN 1"/>
    <property type="match status" value="1"/>
</dbReference>
<proteinExistence type="inferred from homology"/>
<evidence type="ECO:0000313" key="10">
    <source>
        <dbReference type="Proteomes" id="UP001216510"/>
    </source>
</evidence>
<dbReference type="RefSeq" id="WP_277416723.1">
    <property type="nucleotide sequence ID" value="NZ_CP119083.1"/>
</dbReference>
<gene>
    <name evidence="9" type="primary">flgK</name>
    <name evidence="9" type="ORF">PX653_04495</name>
</gene>
<dbReference type="InterPro" id="IPR010930">
    <property type="entry name" value="Flg_bb/hook_C_dom"/>
</dbReference>